<protein>
    <recommendedName>
        <fullName evidence="3">Membrane-anchored protein</fullName>
    </recommendedName>
</protein>
<proteinExistence type="predicted"/>
<dbReference type="STRING" id="1286171.EAL2_c01280"/>
<organism evidence="1 2">
    <name type="scientific">Peptoclostridium acidaminophilum DSM 3953</name>
    <dbReference type="NCBI Taxonomy" id="1286171"/>
    <lineage>
        <taxon>Bacteria</taxon>
        <taxon>Bacillati</taxon>
        <taxon>Bacillota</taxon>
        <taxon>Clostridia</taxon>
        <taxon>Peptostreptococcales</taxon>
        <taxon>Peptoclostridiaceae</taxon>
        <taxon>Peptoclostridium</taxon>
    </lineage>
</organism>
<dbReference type="HOGENOM" id="CLU_112352_1_0_9"/>
<reference evidence="1 2" key="1">
    <citation type="journal article" date="2014" name="Genome Announc.">
        <title>Complete Genome Sequence of Amino Acid-Utilizing Eubacterium acidaminophilum al-2 (DSM 3953).</title>
        <authorList>
            <person name="Poehlein A."/>
            <person name="Andreesen J.R."/>
            <person name="Daniel R."/>
        </authorList>
    </citation>
    <scope>NUCLEOTIDE SEQUENCE [LARGE SCALE GENOMIC DNA]</scope>
    <source>
        <strain evidence="1 2">DSM 3953</strain>
    </source>
</reference>
<gene>
    <name evidence="1" type="ORF">EAL2_c01280</name>
</gene>
<accession>W8TGY5</accession>
<dbReference type="KEGG" id="eac:EAL2_c01280"/>
<dbReference type="InterPro" id="IPR025833">
    <property type="entry name" value="GDYXXLXY"/>
</dbReference>
<dbReference type="RefSeq" id="WP_025434507.1">
    <property type="nucleotide sequence ID" value="NZ_CP007452.1"/>
</dbReference>
<evidence type="ECO:0008006" key="3">
    <source>
        <dbReference type="Google" id="ProtNLM"/>
    </source>
</evidence>
<evidence type="ECO:0000313" key="2">
    <source>
        <dbReference type="Proteomes" id="UP000019591"/>
    </source>
</evidence>
<dbReference type="PATRIC" id="fig|1286171.3.peg.95"/>
<dbReference type="Proteomes" id="UP000019591">
    <property type="component" value="Chromosome"/>
</dbReference>
<keyword evidence="2" id="KW-1185">Reference proteome</keyword>
<dbReference type="Pfam" id="PF14345">
    <property type="entry name" value="GDYXXLXY"/>
    <property type="match status" value="1"/>
</dbReference>
<dbReference type="OrthoDB" id="4868247at2"/>
<dbReference type="eggNOG" id="COG4929">
    <property type="taxonomic scope" value="Bacteria"/>
</dbReference>
<dbReference type="AlphaFoldDB" id="W8TGY5"/>
<evidence type="ECO:0000313" key="1">
    <source>
        <dbReference type="EMBL" id="AHM55462.1"/>
    </source>
</evidence>
<dbReference type="EMBL" id="CP007452">
    <property type="protein sequence ID" value="AHM55462.1"/>
    <property type="molecule type" value="Genomic_DNA"/>
</dbReference>
<name>W8TGY5_PEPAC</name>
<sequence>MDRMSKNKRYLLAAAVPIIILLCMLAVPLSVRFMGTDILVETEPYDPRDIFMGDYVYLSYKISQVDIDKFPEELIREKDVKKLEKFRGHPIYVLLKKDGKFHVVDKVLLEKPSEGIYLRSRLEDMYVFIYRAENLDRLGRIPQYTTKEELDYYTKVYLDYNMERYYVSENTGKKLEAMSRAGALVARVKVYKGYHLLEELFPEETMNGAAVQY</sequence>